<evidence type="ECO:0000256" key="8">
    <source>
        <dbReference type="ARBA" id="ARBA00023315"/>
    </source>
</evidence>
<dbReference type="PANTHER" id="PTHR34069:SF2">
    <property type="entry name" value="BETA-KETOACYL-[ACYL-CARRIER-PROTEIN] SYNTHASE III"/>
    <property type="match status" value="1"/>
</dbReference>
<evidence type="ECO:0000259" key="11">
    <source>
        <dbReference type="Pfam" id="PF08545"/>
    </source>
</evidence>
<dbReference type="InterPro" id="IPR016039">
    <property type="entry name" value="Thiolase-like"/>
</dbReference>
<dbReference type="GO" id="GO:0044550">
    <property type="term" value="P:secondary metabolite biosynthetic process"/>
    <property type="evidence" value="ECO:0007669"/>
    <property type="project" value="TreeGrafter"/>
</dbReference>
<dbReference type="GO" id="GO:0005737">
    <property type="term" value="C:cytoplasm"/>
    <property type="evidence" value="ECO:0007669"/>
    <property type="project" value="UniProtKB-SubCell"/>
</dbReference>
<dbReference type="PANTHER" id="PTHR34069">
    <property type="entry name" value="3-OXOACYL-[ACYL-CARRIER-PROTEIN] SYNTHASE 3"/>
    <property type="match status" value="1"/>
</dbReference>
<dbReference type="InterPro" id="IPR013747">
    <property type="entry name" value="ACP_syn_III_C"/>
</dbReference>
<comment type="catalytic activity">
    <reaction evidence="9">
        <text>malonyl-[ACP] + acetyl-CoA + H(+) = 3-oxobutanoyl-[ACP] + CO2 + CoA</text>
        <dbReference type="Rhea" id="RHEA:12080"/>
        <dbReference type="Rhea" id="RHEA-COMP:9623"/>
        <dbReference type="Rhea" id="RHEA-COMP:9625"/>
        <dbReference type="ChEBI" id="CHEBI:15378"/>
        <dbReference type="ChEBI" id="CHEBI:16526"/>
        <dbReference type="ChEBI" id="CHEBI:57287"/>
        <dbReference type="ChEBI" id="CHEBI:57288"/>
        <dbReference type="ChEBI" id="CHEBI:78449"/>
        <dbReference type="ChEBI" id="CHEBI:78450"/>
        <dbReference type="EC" id="2.3.1.180"/>
    </reaction>
</comment>
<keyword evidence="7 9" id="KW-0275">Fatty acid biosynthesis</keyword>
<dbReference type="InterPro" id="IPR013751">
    <property type="entry name" value="ACP_syn_III_N"/>
</dbReference>
<evidence type="ECO:0000256" key="3">
    <source>
        <dbReference type="ARBA" id="ARBA00022516"/>
    </source>
</evidence>
<dbReference type="OrthoDB" id="9815506at2"/>
<dbReference type="Pfam" id="PF08541">
    <property type="entry name" value="ACP_syn_III_C"/>
    <property type="match status" value="1"/>
</dbReference>
<evidence type="ECO:0000256" key="4">
    <source>
        <dbReference type="ARBA" id="ARBA00022679"/>
    </source>
</evidence>
<dbReference type="Proteomes" id="UP000199623">
    <property type="component" value="Unassembled WGS sequence"/>
</dbReference>
<feature type="active site" evidence="9">
    <location>
        <position position="284"/>
    </location>
</feature>
<dbReference type="HAMAP" id="MF_01815">
    <property type="entry name" value="FabH"/>
    <property type="match status" value="1"/>
</dbReference>
<organism evidence="12 13">
    <name type="scientific">Lentzea fradiae</name>
    <dbReference type="NCBI Taxonomy" id="200378"/>
    <lineage>
        <taxon>Bacteria</taxon>
        <taxon>Bacillati</taxon>
        <taxon>Actinomycetota</taxon>
        <taxon>Actinomycetes</taxon>
        <taxon>Pseudonocardiales</taxon>
        <taxon>Pseudonocardiaceae</taxon>
        <taxon>Lentzea</taxon>
    </lineage>
</organism>
<dbReference type="Gene3D" id="3.40.47.10">
    <property type="match status" value="1"/>
</dbReference>
<dbReference type="EC" id="2.3.1.180" evidence="9"/>
<reference evidence="13" key="1">
    <citation type="submission" date="2016-10" db="EMBL/GenBank/DDBJ databases">
        <authorList>
            <person name="Varghese N."/>
            <person name="Submissions S."/>
        </authorList>
    </citation>
    <scope>NUCLEOTIDE SEQUENCE [LARGE SCALE GENOMIC DNA]</scope>
    <source>
        <strain evidence="13">CGMCC 4.3506</strain>
    </source>
</reference>
<keyword evidence="4 9" id="KW-0808">Transferase</keyword>
<evidence type="ECO:0000256" key="7">
    <source>
        <dbReference type="ARBA" id="ARBA00023160"/>
    </source>
</evidence>
<comment type="function">
    <text evidence="9">Catalyzes the condensation reaction of fatty acid synthesis by the addition to an acyl acceptor of two carbons from malonyl-ACP. Catalyzes the first condensation reaction which initiates fatty acid synthesis and may therefore play a role in governing the total rate of fatty acid production. Possesses both acetoacetyl-ACP synthase and acetyl transacylase activities. Its substrate specificity determines the biosynthesis of branched-chain and/or straight-chain of fatty acids.</text>
</comment>
<dbReference type="GO" id="GO:0004315">
    <property type="term" value="F:3-oxoacyl-[acyl-carrier-protein] synthase activity"/>
    <property type="evidence" value="ECO:0007669"/>
    <property type="project" value="InterPro"/>
</dbReference>
<evidence type="ECO:0000256" key="2">
    <source>
        <dbReference type="ARBA" id="ARBA00022490"/>
    </source>
</evidence>
<keyword evidence="13" id="KW-1185">Reference proteome</keyword>
<keyword evidence="3 9" id="KW-0444">Lipid biosynthesis</keyword>
<keyword evidence="6 9" id="KW-0443">Lipid metabolism</keyword>
<name>A0A1G7RMB0_9PSEU</name>
<keyword evidence="2 9" id="KW-0963">Cytoplasm</keyword>
<feature type="region of interest" description="ACP-binding" evidence="9">
    <location>
        <begin position="255"/>
        <end position="259"/>
    </location>
</feature>
<evidence type="ECO:0000313" key="13">
    <source>
        <dbReference type="Proteomes" id="UP000199623"/>
    </source>
</evidence>
<dbReference type="RefSeq" id="WP_090049222.1">
    <property type="nucleotide sequence ID" value="NZ_FNCC01000005.1"/>
</dbReference>
<dbReference type="NCBIfam" id="NF006829">
    <property type="entry name" value="PRK09352.1"/>
    <property type="match status" value="1"/>
</dbReference>
<evidence type="ECO:0000256" key="6">
    <source>
        <dbReference type="ARBA" id="ARBA00023098"/>
    </source>
</evidence>
<keyword evidence="5 9" id="KW-0276">Fatty acid metabolism</keyword>
<proteinExistence type="inferred from homology"/>
<evidence type="ECO:0000256" key="5">
    <source>
        <dbReference type="ARBA" id="ARBA00022832"/>
    </source>
</evidence>
<dbReference type="CDD" id="cd00830">
    <property type="entry name" value="KAS_III"/>
    <property type="match status" value="1"/>
</dbReference>
<accession>A0A1G7RMB0</accession>
<dbReference type="InterPro" id="IPR004655">
    <property type="entry name" value="FabH"/>
</dbReference>
<comment type="pathway">
    <text evidence="9">Lipid metabolism; fatty acid biosynthesis.</text>
</comment>
<keyword evidence="9" id="KW-0511">Multifunctional enzyme</keyword>
<keyword evidence="8 9" id="KW-0012">Acyltransferase</keyword>
<dbReference type="NCBIfam" id="TIGR00747">
    <property type="entry name" value="fabH"/>
    <property type="match status" value="1"/>
</dbReference>
<dbReference type="STRING" id="200378.SAMN05216553_105388"/>
<evidence type="ECO:0000259" key="10">
    <source>
        <dbReference type="Pfam" id="PF08541"/>
    </source>
</evidence>
<evidence type="ECO:0000256" key="1">
    <source>
        <dbReference type="ARBA" id="ARBA00008642"/>
    </source>
</evidence>
<gene>
    <name evidence="9" type="primary">fabH</name>
    <name evidence="12" type="ORF">SAMN05216553_105388</name>
</gene>
<dbReference type="Pfam" id="PF08545">
    <property type="entry name" value="ACP_syn_III"/>
    <property type="match status" value="1"/>
</dbReference>
<protein>
    <recommendedName>
        <fullName evidence="9">Beta-ketoacyl-[acyl-carrier-protein] synthase III</fullName>
        <shortName evidence="9">Beta-ketoacyl-ACP synthase III</shortName>
        <shortName evidence="9">KAS III</shortName>
        <ecNumber evidence="9">2.3.1.180</ecNumber>
    </recommendedName>
    <alternativeName>
        <fullName evidence="9">3-oxoacyl-[acyl-carrier-protein] synthase 3</fullName>
    </alternativeName>
    <alternativeName>
        <fullName evidence="9">3-oxoacyl-[acyl-carrier-protein] synthase III</fullName>
    </alternativeName>
</protein>
<dbReference type="AlphaFoldDB" id="A0A1G7RMB0"/>
<comment type="similarity">
    <text evidence="1 9">Belongs to the thiolase-like superfamily. FabH family.</text>
</comment>
<feature type="domain" description="Beta-ketoacyl-[acyl-carrier-protein] synthase III N-terminal" evidence="11">
    <location>
        <begin position="106"/>
        <end position="186"/>
    </location>
</feature>
<comment type="domain">
    <text evidence="9">The last Arg residue of the ACP-binding site is essential for the weak association between ACP/AcpP and FabH.</text>
</comment>
<dbReference type="GO" id="GO:0033818">
    <property type="term" value="F:beta-ketoacyl-acyl-carrier-protein synthase III activity"/>
    <property type="evidence" value="ECO:0007669"/>
    <property type="project" value="UniProtKB-UniRule"/>
</dbReference>
<feature type="active site" evidence="9">
    <location>
        <position position="112"/>
    </location>
</feature>
<comment type="subcellular location">
    <subcellularLocation>
        <location evidence="9">Cytoplasm</location>
    </subcellularLocation>
</comment>
<dbReference type="EMBL" id="FNCC01000005">
    <property type="protein sequence ID" value="SDG11220.1"/>
    <property type="molecule type" value="Genomic_DNA"/>
</dbReference>
<dbReference type="UniPathway" id="UPA00094"/>
<dbReference type="GO" id="GO:0006633">
    <property type="term" value="P:fatty acid biosynthetic process"/>
    <property type="evidence" value="ECO:0007669"/>
    <property type="project" value="UniProtKB-UniRule"/>
</dbReference>
<comment type="subunit">
    <text evidence="9">Homodimer.</text>
</comment>
<dbReference type="SUPFAM" id="SSF53901">
    <property type="entry name" value="Thiolase-like"/>
    <property type="match status" value="1"/>
</dbReference>
<evidence type="ECO:0000256" key="9">
    <source>
        <dbReference type="HAMAP-Rule" id="MF_01815"/>
    </source>
</evidence>
<sequence length="328" mass="34145">MAIGILSTGSYLPRRVVTNKELESLVDTTDEWIVRRTGIRERRRAADGAASSDLGTIAGMRALHAGGLSQLQIDGLVVATSSPDYIQPATACVLQAKLGMGAVTAFDVSAVCTGFVYGLTAAVGMMRGFPQQYRRMLVVGAEAYSRILDHSDRTTSVFFGDGAGAVVLGEVPDGYGVLSAHLMADGTQAEVVGVPAGGSAEPASHRTVAERRHYFHMNGPKVWDFATTALPTAIKEALMQAGLGVEDVGLMITHQANARLIEAVGSAVGVSADKVALTVDRYGNTAAASVPITLDEALAAGRVRRGDVVVLASVGGGMTAGAVVLRWY</sequence>
<feature type="active site" evidence="9">
    <location>
        <position position="254"/>
    </location>
</feature>
<evidence type="ECO:0000313" key="12">
    <source>
        <dbReference type="EMBL" id="SDG11220.1"/>
    </source>
</evidence>
<feature type="domain" description="Beta-ketoacyl-[acyl-carrier-protein] synthase III C-terminal" evidence="10">
    <location>
        <begin position="238"/>
        <end position="327"/>
    </location>
</feature>